<keyword evidence="4" id="KW-1185">Reference proteome</keyword>
<feature type="transmembrane region" description="Helical" evidence="1">
    <location>
        <begin position="149"/>
        <end position="167"/>
    </location>
</feature>
<name>A0A316FIL6_9ACTN</name>
<dbReference type="InterPro" id="IPR053150">
    <property type="entry name" value="Teicoplanin_resist-assoc"/>
</dbReference>
<dbReference type="PANTHER" id="PTHR36834:SF1">
    <property type="entry name" value="INTEGRAL MEMBRANE PROTEIN"/>
    <property type="match status" value="1"/>
</dbReference>
<evidence type="ECO:0000313" key="4">
    <source>
        <dbReference type="Proteomes" id="UP000245697"/>
    </source>
</evidence>
<dbReference type="InterPro" id="IPR006976">
    <property type="entry name" value="VanZ-like"/>
</dbReference>
<feature type="transmembrane region" description="Helical" evidence="1">
    <location>
        <begin position="90"/>
        <end position="109"/>
    </location>
</feature>
<dbReference type="OrthoDB" id="3296153at2"/>
<keyword evidence="1" id="KW-0472">Membrane</keyword>
<sequence length="202" mass="22602">MLIHRLDIPALPVLLPLGALLMVVSVVVLHRRRQLTAVRLAVFWLAGWYAVAVIGATLLPMSLAWGPGAAPPDLARILWVPIIDMRKRDFVLNTLMTVPLATVLYLVFGVRDWGRVVLTGFLLSLSIEVTQLTLLLTLSGQRWADVHDVVSNTFGAAFGYMVLWRLMRFARFRRVVESCASGRDHRRARILRAGRADRAAAR</sequence>
<dbReference type="EMBL" id="QGGR01000005">
    <property type="protein sequence ID" value="PWK48761.1"/>
    <property type="molecule type" value="Genomic_DNA"/>
</dbReference>
<gene>
    <name evidence="3" type="ORF">BC793_105105</name>
</gene>
<dbReference type="PANTHER" id="PTHR36834">
    <property type="entry name" value="MEMBRANE PROTEIN-RELATED"/>
    <property type="match status" value="1"/>
</dbReference>
<keyword evidence="1" id="KW-0812">Transmembrane</keyword>
<proteinExistence type="predicted"/>
<feature type="transmembrane region" description="Helical" evidence="1">
    <location>
        <begin position="41"/>
        <end position="65"/>
    </location>
</feature>
<organism evidence="3 4">
    <name type="scientific">Actinoplanes xinjiangensis</name>
    <dbReference type="NCBI Taxonomy" id="512350"/>
    <lineage>
        <taxon>Bacteria</taxon>
        <taxon>Bacillati</taxon>
        <taxon>Actinomycetota</taxon>
        <taxon>Actinomycetes</taxon>
        <taxon>Micromonosporales</taxon>
        <taxon>Micromonosporaceae</taxon>
        <taxon>Actinoplanes</taxon>
    </lineage>
</organism>
<dbReference type="AlphaFoldDB" id="A0A316FIL6"/>
<dbReference type="Pfam" id="PF04892">
    <property type="entry name" value="VanZ"/>
    <property type="match status" value="1"/>
</dbReference>
<accession>A0A316FIL6</accession>
<feature type="transmembrane region" description="Helical" evidence="1">
    <location>
        <begin position="6"/>
        <end position="29"/>
    </location>
</feature>
<evidence type="ECO:0000259" key="2">
    <source>
        <dbReference type="Pfam" id="PF04892"/>
    </source>
</evidence>
<feature type="transmembrane region" description="Helical" evidence="1">
    <location>
        <begin position="116"/>
        <end position="137"/>
    </location>
</feature>
<evidence type="ECO:0000313" key="3">
    <source>
        <dbReference type="EMBL" id="PWK48761.1"/>
    </source>
</evidence>
<protein>
    <submittedName>
        <fullName evidence="3">Glycopeptide antibiotics resistance protein</fullName>
    </submittedName>
</protein>
<dbReference type="Proteomes" id="UP000245697">
    <property type="component" value="Unassembled WGS sequence"/>
</dbReference>
<keyword evidence="1" id="KW-1133">Transmembrane helix</keyword>
<reference evidence="3 4" key="1">
    <citation type="submission" date="2018-05" db="EMBL/GenBank/DDBJ databases">
        <title>Genomic Encyclopedia of Archaeal and Bacterial Type Strains, Phase II (KMG-II): from individual species to whole genera.</title>
        <authorList>
            <person name="Goeker M."/>
        </authorList>
    </citation>
    <scope>NUCLEOTIDE SEQUENCE [LARGE SCALE GENOMIC DNA]</scope>
    <source>
        <strain evidence="3 4">DSM 45184</strain>
    </source>
</reference>
<evidence type="ECO:0000256" key="1">
    <source>
        <dbReference type="SAM" id="Phobius"/>
    </source>
</evidence>
<comment type="caution">
    <text evidence="3">The sequence shown here is derived from an EMBL/GenBank/DDBJ whole genome shotgun (WGS) entry which is preliminary data.</text>
</comment>
<feature type="domain" description="VanZ-like" evidence="2">
    <location>
        <begin position="49"/>
        <end position="164"/>
    </location>
</feature>